<comment type="similarity">
    <text evidence="2">Belongs to the glycosyl hydrolase 20 family.</text>
</comment>
<organism evidence="7 8">
    <name type="scientific">Vanrija pseudolonga</name>
    <dbReference type="NCBI Taxonomy" id="143232"/>
    <lineage>
        <taxon>Eukaryota</taxon>
        <taxon>Fungi</taxon>
        <taxon>Dikarya</taxon>
        <taxon>Basidiomycota</taxon>
        <taxon>Agaricomycotina</taxon>
        <taxon>Tremellomycetes</taxon>
        <taxon>Trichosporonales</taxon>
        <taxon>Trichosporonaceae</taxon>
        <taxon>Vanrija</taxon>
    </lineage>
</organism>
<dbReference type="GO" id="GO:0005975">
    <property type="term" value="P:carbohydrate metabolic process"/>
    <property type="evidence" value="ECO:0007669"/>
    <property type="project" value="InterPro"/>
</dbReference>
<dbReference type="AlphaFoldDB" id="A0AAF1BM22"/>
<dbReference type="GO" id="GO:0016020">
    <property type="term" value="C:membrane"/>
    <property type="evidence" value="ECO:0007669"/>
    <property type="project" value="TreeGrafter"/>
</dbReference>
<comment type="catalytic activity">
    <reaction evidence="1">
        <text>Hydrolysis of terminal non-reducing N-acetyl-D-hexosamine residues in N-acetyl-beta-D-hexosaminides.</text>
        <dbReference type="EC" id="3.2.1.52"/>
    </reaction>
</comment>
<feature type="domain" description="Glycoside hydrolase family 20 catalytic" evidence="6">
    <location>
        <begin position="17"/>
        <end position="371"/>
    </location>
</feature>
<evidence type="ECO:0000256" key="3">
    <source>
        <dbReference type="ARBA" id="ARBA00012663"/>
    </source>
</evidence>
<protein>
    <recommendedName>
        <fullName evidence="3">beta-N-acetylhexosaminidase</fullName>
        <ecNumber evidence="3">3.2.1.52</ecNumber>
    </recommendedName>
</protein>
<reference evidence="7" key="1">
    <citation type="submission" date="2023-10" db="EMBL/GenBank/DDBJ databases">
        <authorList>
            <person name="Noh H."/>
        </authorList>
    </citation>
    <scope>NUCLEOTIDE SEQUENCE</scope>
    <source>
        <strain evidence="7">DUCC4014</strain>
    </source>
</reference>
<dbReference type="Pfam" id="PF00728">
    <property type="entry name" value="Glyco_hydro_20"/>
    <property type="match status" value="1"/>
</dbReference>
<name>A0AAF1BM22_9TREE</name>
<dbReference type="PANTHER" id="PTHR22600">
    <property type="entry name" value="BETA-HEXOSAMINIDASE"/>
    <property type="match status" value="1"/>
</dbReference>
<dbReference type="GO" id="GO:0004563">
    <property type="term" value="F:beta-N-acetylhexosaminidase activity"/>
    <property type="evidence" value="ECO:0007669"/>
    <property type="project" value="UniProtKB-EC"/>
</dbReference>
<dbReference type="GeneID" id="87809623"/>
<dbReference type="EMBL" id="CP086717">
    <property type="protein sequence ID" value="WOO82920.1"/>
    <property type="molecule type" value="Genomic_DNA"/>
</dbReference>
<dbReference type="SUPFAM" id="SSF51445">
    <property type="entry name" value="(Trans)glycosidases"/>
    <property type="match status" value="1"/>
</dbReference>
<evidence type="ECO:0000256" key="2">
    <source>
        <dbReference type="ARBA" id="ARBA00006285"/>
    </source>
</evidence>
<sequence length="408" mass="45513">MTTSTPATLLPKDDGAFAYRGVMLDVARHFVPLAEIRRLLDGMQLLKLNVLHIHLTDDQGWRFESLKWPKLTTVGGTRSQTVVGLPGNYGSEDLHPENYKNVYDGKPHSGFYTQAELRELVAHAKTKGVTIVPEIDMPGHMRAARAAYPELGYDGVQWGVGTGWGVYREVLRVDEPGLQFCRDILGEVCDVFDSPYIHIGGDECPKIEWIDSHVANKQVKELGLDEKNIEEYDKLQRWFTAQMATFLASRGRKLLGWDEIIDGGVPGDCVVMAWRSWTKPAERAVKLNVPIVQAPTTLYFDHAHGAAANEPLSIGDGATLQEAYEYDPLAGVEDKPELVLGLQAQLWSEYIPTTEHLWYMAFPRLIAVADIGYYGAKRAPWAEFRAGLEERVKALAALGLVGRPLDKE</sequence>
<keyword evidence="8" id="KW-1185">Reference proteome</keyword>
<evidence type="ECO:0000256" key="1">
    <source>
        <dbReference type="ARBA" id="ARBA00001231"/>
    </source>
</evidence>
<dbReference type="Gene3D" id="3.20.20.80">
    <property type="entry name" value="Glycosidases"/>
    <property type="match status" value="1"/>
</dbReference>
<evidence type="ECO:0000259" key="6">
    <source>
        <dbReference type="Pfam" id="PF00728"/>
    </source>
</evidence>
<evidence type="ECO:0000313" key="7">
    <source>
        <dbReference type="EMBL" id="WOO82920.1"/>
    </source>
</evidence>
<dbReference type="EC" id="3.2.1.52" evidence="3"/>
<gene>
    <name evidence="7" type="primary">nahA_0</name>
    <name evidence="7" type="ORF">LOC62_04G006400</name>
</gene>
<dbReference type="InterPro" id="IPR015883">
    <property type="entry name" value="Glyco_hydro_20_cat"/>
</dbReference>
<dbReference type="GO" id="GO:0030203">
    <property type="term" value="P:glycosaminoglycan metabolic process"/>
    <property type="evidence" value="ECO:0007669"/>
    <property type="project" value="TreeGrafter"/>
</dbReference>
<dbReference type="Proteomes" id="UP000827549">
    <property type="component" value="Chromosome 4"/>
</dbReference>
<dbReference type="CDD" id="cd06563">
    <property type="entry name" value="GH20_chitobiase-like"/>
    <property type="match status" value="1"/>
</dbReference>
<accession>A0AAF1BM22</accession>
<dbReference type="PANTHER" id="PTHR22600:SF57">
    <property type="entry name" value="BETA-N-ACETYLHEXOSAMINIDASE"/>
    <property type="match status" value="1"/>
</dbReference>
<proteinExistence type="inferred from homology"/>
<evidence type="ECO:0000313" key="8">
    <source>
        <dbReference type="Proteomes" id="UP000827549"/>
    </source>
</evidence>
<evidence type="ECO:0000256" key="5">
    <source>
        <dbReference type="PIRSR" id="PIRSR625705-1"/>
    </source>
</evidence>
<dbReference type="RefSeq" id="XP_062628952.1">
    <property type="nucleotide sequence ID" value="XM_062772968.1"/>
</dbReference>
<keyword evidence="4" id="KW-0378">Hydrolase</keyword>
<dbReference type="InterPro" id="IPR025705">
    <property type="entry name" value="Beta_hexosaminidase_sua/sub"/>
</dbReference>
<dbReference type="InterPro" id="IPR017853">
    <property type="entry name" value="GH"/>
</dbReference>
<dbReference type="PRINTS" id="PR00738">
    <property type="entry name" value="GLHYDRLASE20"/>
</dbReference>
<evidence type="ECO:0000256" key="4">
    <source>
        <dbReference type="ARBA" id="ARBA00022801"/>
    </source>
</evidence>
<feature type="active site" description="Proton donor" evidence="5">
    <location>
        <position position="203"/>
    </location>
</feature>